<evidence type="ECO:0000313" key="3">
    <source>
        <dbReference type="WBParaSite" id="SPAL_0000206400.1"/>
    </source>
</evidence>
<reference evidence="3" key="1">
    <citation type="submission" date="2017-02" db="UniProtKB">
        <authorList>
            <consortium name="WormBaseParasite"/>
        </authorList>
    </citation>
    <scope>IDENTIFICATION</scope>
</reference>
<accession>A0A0N5B7P0</accession>
<dbReference type="Proteomes" id="UP000046392">
    <property type="component" value="Unplaced"/>
</dbReference>
<dbReference type="AlphaFoldDB" id="A0A0N5B7P0"/>
<keyword evidence="2" id="KW-1185">Reference proteome</keyword>
<evidence type="ECO:0000313" key="2">
    <source>
        <dbReference type="Proteomes" id="UP000046392"/>
    </source>
</evidence>
<sequence>MRTILFLNEASVHAPHELDEEQEEYTRGQITNLGKAEKGDVQEPFQKRRVLTTPFRLKKTDIQILLMKRSRKKSKREFNNLKLFESRIYEDLARND</sequence>
<organism evidence="2 3">
    <name type="scientific">Strongyloides papillosus</name>
    <name type="common">Intestinal threadworm</name>
    <dbReference type="NCBI Taxonomy" id="174720"/>
    <lineage>
        <taxon>Eukaryota</taxon>
        <taxon>Metazoa</taxon>
        <taxon>Ecdysozoa</taxon>
        <taxon>Nematoda</taxon>
        <taxon>Chromadorea</taxon>
        <taxon>Rhabditida</taxon>
        <taxon>Tylenchina</taxon>
        <taxon>Panagrolaimomorpha</taxon>
        <taxon>Strongyloidoidea</taxon>
        <taxon>Strongyloididae</taxon>
        <taxon>Strongyloides</taxon>
    </lineage>
</organism>
<feature type="region of interest" description="Disordered" evidence="1">
    <location>
        <begin position="15"/>
        <end position="41"/>
    </location>
</feature>
<evidence type="ECO:0000256" key="1">
    <source>
        <dbReference type="SAM" id="MobiDB-lite"/>
    </source>
</evidence>
<proteinExistence type="predicted"/>
<protein>
    <submittedName>
        <fullName evidence="3">DDE_3 domain-containing protein</fullName>
    </submittedName>
</protein>
<name>A0A0N5B7P0_STREA</name>
<dbReference type="WBParaSite" id="SPAL_0000206400.1">
    <property type="protein sequence ID" value="SPAL_0000206400.1"/>
    <property type="gene ID" value="SPAL_0000206400"/>
</dbReference>